<dbReference type="PANTHER" id="PTHR37953:SF1">
    <property type="entry name" value="UPF0127 PROTEIN MJ1496"/>
    <property type="match status" value="1"/>
</dbReference>
<dbReference type="EMBL" id="CP053069">
    <property type="protein sequence ID" value="QJR09785.1"/>
    <property type="molecule type" value="Genomic_DNA"/>
</dbReference>
<reference evidence="2 3" key="1">
    <citation type="submission" date="2020-04" db="EMBL/GenBank/DDBJ databases">
        <title>Usitatibacter rugosus gen. nov., sp. nov. and Usitatibacter palustris sp. nov., novel members of Usitatibacteraceae fam. nov. within the order Nitrosomonadales isolated from soil.</title>
        <authorList>
            <person name="Huber K.J."/>
            <person name="Neumann-Schaal M."/>
            <person name="Geppert A."/>
            <person name="Luckner M."/>
            <person name="Wanner G."/>
            <person name="Overmann J."/>
        </authorList>
    </citation>
    <scope>NUCLEOTIDE SEQUENCE [LARGE SCALE GENOMIC DNA]</scope>
    <source>
        <strain evidence="2 3">0125_3</strain>
    </source>
</reference>
<name>A0A6M4GRU7_9PROT</name>
<dbReference type="Gene3D" id="2.60.120.1140">
    <property type="entry name" value="Protein of unknown function DUF192"/>
    <property type="match status" value="1"/>
</dbReference>
<gene>
    <name evidence="2" type="ORF">DSM104443_00835</name>
</gene>
<evidence type="ECO:0000256" key="1">
    <source>
        <dbReference type="SAM" id="SignalP"/>
    </source>
</evidence>
<dbReference type="InterPro" id="IPR003795">
    <property type="entry name" value="DUF192"/>
</dbReference>
<feature type="signal peptide" evidence="1">
    <location>
        <begin position="1"/>
        <end position="24"/>
    </location>
</feature>
<dbReference type="RefSeq" id="WP_171089779.1">
    <property type="nucleotide sequence ID" value="NZ_CP053069.1"/>
</dbReference>
<dbReference type="PANTHER" id="PTHR37953">
    <property type="entry name" value="UPF0127 PROTEIN MJ1496"/>
    <property type="match status" value="1"/>
</dbReference>
<evidence type="ECO:0000313" key="2">
    <source>
        <dbReference type="EMBL" id="QJR09785.1"/>
    </source>
</evidence>
<dbReference type="InterPro" id="IPR038695">
    <property type="entry name" value="Saro_0823-like_sf"/>
</dbReference>
<dbReference type="Proteomes" id="UP000501534">
    <property type="component" value="Chromosome"/>
</dbReference>
<organism evidence="2 3">
    <name type="scientific">Usitatibacter rugosus</name>
    <dbReference type="NCBI Taxonomy" id="2732067"/>
    <lineage>
        <taxon>Bacteria</taxon>
        <taxon>Pseudomonadati</taxon>
        <taxon>Pseudomonadota</taxon>
        <taxon>Betaproteobacteria</taxon>
        <taxon>Nitrosomonadales</taxon>
        <taxon>Usitatibacteraceae</taxon>
        <taxon>Usitatibacter</taxon>
    </lineage>
</organism>
<evidence type="ECO:0000313" key="3">
    <source>
        <dbReference type="Proteomes" id="UP000501534"/>
    </source>
</evidence>
<dbReference type="Pfam" id="PF02643">
    <property type="entry name" value="DUF192"/>
    <property type="match status" value="1"/>
</dbReference>
<proteinExistence type="predicted"/>
<sequence>MRVLPFDRLAAALVLAALALPTFAQDKAEKLTAPLKTISVKIGAHPLKVEVADNDAARSRGLMFRQAMGKNDGMLFVFADPGYHSMWMMNTYIPLSVAFIDEGGTILNILDMTPKTEDTHTAAGPARYAIETNQGWFAERKLKAGDKVTGLPKS</sequence>
<keyword evidence="3" id="KW-1185">Reference proteome</keyword>
<keyword evidence="1" id="KW-0732">Signal</keyword>
<protein>
    <recommendedName>
        <fullName evidence="4">DUF192 domain-containing protein</fullName>
    </recommendedName>
</protein>
<evidence type="ECO:0008006" key="4">
    <source>
        <dbReference type="Google" id="ProtNLM"/>
    </source>
</evidence>
<dbReference type="KEGG" id="uru:DSM104443_00835"/>
<accession>A0A6M4GRU7</accession>
<feature type="chain" id="PRO_5027052894" description="DUF192 domain-containing protein" evidence="1">
    <location>
        <begin position="25"/>
        <end position="154"/>
    </location>
</feature>
<dbReference type="AlphaFoldDB" id="A0A6M4GRU7"/>